<evidence type="ECO:0000313" key="4">
    <source>
        <dbReference type="Proteomes" id="UP000676336"/>
    </source>
</evidence>
<name>A0A8S3GU54_9BILA</name>
<gene>
    <name evidence="3" type="ORF">SMN809_LOCUS65760</name>
</gene>
<feature type="region of interest" description="Disordered" evidence="2">
    <location>
        <begin position="1"/>
        <end position="34"/>
    </location>
</feature>
<feature type="compositionally biased region" description="Polar residues" evidence="2">
    <location>
        <begin position="7"/>
        <end position="34"/>
    </location>
</feature>
<proteinExistence type="predicted"/>
<evidence type="ECO:0000256" key="2">
    <source>
        <dbReference type="SAM" id="MobiDB-lite"/>
    </source>
</evidence>
<reference evidence="3" key="1">
    <citation type="submission" date="2021-02" db="EMBL/GenBank/DDBJ databases">
        <authorList>
            <person name="Nowell W R."/>
        </authorList>
    </citation>
    <scope>NUCLEOTIDE SEQUENCE</scope>
</reference>
<protein>
    <submittedName>
        <fullName evidence="3">Uncharacterized protein</fullName>
    </submittedName>
</protein>
<comment type="caution">
    <text evidence="3">The sequence shown here is derived from an EMBL/GenBank/DDBJ whole genome shotgun (WGS) entry which is preliminary data.</text>
</comment>
<keyword evidence="1" id="KW-0175">Coiled coil</keyword>
<feature type="coiled-coil region" evidence="1">
    <location>
        <begin position="74"/>
        <end position="146"/>
    </location>
</feature>
<dbReference type="AlphaFoldDB" id="A0A8S3GU54"/>
<organism evidence="3 4">
    <name type="scientific">Rotaria magnacalcarata</name>
    <dbReference type="NCBI Taxonomy" id="392030"/>
    <lineage>
        <taxon>Eukaryota</taxon>
        <taxon>Metazoa</taxon>
        <taxon>Spiralia</taxon>
        <taxon>Gnathifera</taxon>
        <taxon>Rotifera</taxon>
        <taxon>Eurotatoria</taxon>
        <taxon>Bdelloidea</taxon>
        <taxon>Philodinida</taxon>
        <taxon>Philodinidae</taxon>
        <taxon>Rotaria</taxon>
    </lineage>
</organism>
<dbReference type="EMBL" id="CAJOBI010311987">
    <property type="protein sequence ID" value="CAF5171437.1"/>
    <property type="molecule type" value="Genomic_DNA"/>
</dbReference>
<sequence length="195" mass="22727">MDEETAKNSQNDFSVGINNFNRNTELDSSPNKSIGYSDIPEKSIDFARSTSKMTATTTMRLSTIHEDEDDKVGLAKLNNDFENYLNKVKSLANINIDLRQKIVNVLQGNVEEEKSNSLEIKFNNLRQELNDELQRLISINVRLQRADYDKKYYYHKIRSFSNSNQLQIMTQQLDSSLYELNLLKEQYTKQQENLQ</sequence>
<feature type="non-terminal residue" evidence="3">
    <location>
        <position position="195"/>
    </location>
</feature>
<accession>A0A8S3GU54</accession>
<evidence type="ECO:0000313" key="3">
    <source>
        <dbReference type="EMBL" id="CAF5171437.1"/>
    </source>
</evidence>
<dbReference type="Proteomes" id="UP000676336">
    <property type="component" value="Unassembled WGS sequence"/>
</dbReference>
<evidence type="ECO:0000256" key="1">
    <source>
        <dbReference type="SAM" id="Coils"/>
    </source>
</evidence>